<dbReference type="EMBL" id="CM046398">
    <property type="protein sequence ID" value="KAI8530182.1"/>
    <property type="molecule type" value="Genomic_DNA"/>
</dbReference>
<gene>
    <name evidence="1" type="ORF">RHMOL_Rhmol11G0036000</name>
</gene>
<keyword evidence="2" id="KW-1185">Reference proteome</keyword>
<accession>A0ACC0LNN2</accession>
<reference evidence="1" key="1">
    <citation type="submission" date="2022-02" db="EMBL/GenBank/DDBJ databases">
        <title>Plant Genome Project.</title>
        <authorList>
            <person name="Zhang R.-G."/>
        </authorList>
    </citation>
    <scope>NUCLEOTIDE SEQUENCE</scope>
    <source>
        <strain evidence="1">AT1</strain>
    </source>
</reference>
<evidence type="ECO:0000313" key="1">
    <source>
        <dbReference type="EMBL" id="KAI8530182.1"/>
    </source>
</evidence>
<protein>
    <submittedName>
        <fullName evidence="1">Uncharacterized protein</fullName>
    </submittedName>
</protein>
<evidence type="ECO:0000313" key="2">
    <source>
        <dbReference type="Proteomes" id="UP001062846"/>
    </source>
</evidence>
<dbReference type="Proteomes" id="UP001062846">
    <property type="component" value="Chromosome 11"/>
</dbReference>
<name>A0ACC0LNN2_RHOML</name>
<comment type="caution">
    <text evidence="1">The sequence shown here is derived from an EMBL/GenBank/DDBJ whole genome shotgun (WGS) entry which is preliminary data.</text>
</comment>
<sequence>MRARKREKIKSKLPESESELESESEPEHESKECDWEVGMPSQKKKGETKTIPPIEITNYSFETVMLRMCCHSGLQARKRRKMKSESDSQAGMLSQKNMGETRTFPPIKITIPQARVRGNTQSQRELKSKSKKAASVEEEAVTTRSQPVRKRPRQLDDIELTQQGRSALNRSNLQSVIKLLKDTKLSPEHVASLEKIPFWLLIQAIVDEKLVSDCCRKFDGVVVKVIKSYQEGTKSFRLANKNVELTRDDVKLIFGISCGDEDMVDRNMKKEDTELAQRQQFKEARLSITTIRQKIKELKSSKEQQDIDDVARLLCLFLCVTLFCSTTGTTANWCHVHYLDNLENVKKCDWIGAIRNYLLKSIHRNHRDLKDLKGYSVLLPVNRTKLKETAKERKIYSVEIEQVVGEQELPVHDKGEMHVDDEIPNGNEDELPIDEDELPVEQGDEGMTGVEQHKVRGEEYVEKGTVLINDETEEKGDELPVEGVKHLNTPMHGSFEPNFGSCKGTIDDEVVLGGEQHEHGEENWVWVGKGTMPINDEREDVEQNKVGEEKWVWVEKGVMPINDEREERIRVVSMQDQDIKNDGEIRGLEDFNTPTHPSFEANCASYKGSIVPDSLGSESQEDNSLSEKCSGSTLAPNSLDEKSLDRIPTPSLDNICATIVDQSTKDANAVIDELKKRIENFEKEKRNAEIENMKIQEENQKVLQSQKEEIEVLSRKLEHAEGTKNASDEKEKDLKCLVHDKDIYISTLSKKVQILEKQKVALQKLNKDLEEQIQEYEMDQITQAYGIETEKEVHQVTQKATMQTIKKIAERER</sequence>
<organism evidence="1 2">
    <name type="scientific">Rhododendron molle</name>
    <name type="common">Chinese azalea</name>
    <name type="synonym">Azalea mollis</name>
    <dbReference type="NCBI Taxonomy" id="49168"/>
    <lineage>
        <taxon>Eukaryota</taxon>
        <taxon>Viridiplantae</taxon>
        <taxon>Streptophyta</taxon>
        <taxon>Embryophyta</taxon>
        <taxon>Tracheophyta</taxon>
        <taxon>Spermatophyta</taxon>
        <taxon>Magnoliopsida</taxon>
        <taxon>eudicotyledons</taxon>
        <taxon>Gunneridae</taxon>
        <taxon>Pentapetalae</taxon>
        <taxon>asterids</taxon>
        <taxon>Ericales</taxon>
        <taxon>Ericaceae</taxon>
        <taxon>Ericoideae</taxon>
        <taxon>Rhodoreae</taxon>
        <taxon>Rhododendron</taxon>
    </lineage>
</organism>
<proteinExistence type="predicted"/>